<proteinExistence type="predicted"/>
<evidence type="ECO:0000313" key="1">
    <source>
        <dbReference type="EMBL" id="CZS93975.1"/>
    </source>
</evidence>
<dbReference type="Proteomes" id="UP000178912">
    <property type="component" value="Unassembled WGS sequence"/>
</dbReference>
<organism evidence="1 2">
    <name type="scientific">Rhynchosporium agropyri</name>
    <dbReference type="NCBI Taxonomy" id="914238"/>
    <lineage>
        <taxon>Eukaryota</taxon>
        <taxon>Fungi</taxon>
        <taxon>Dikarya</taxon>
        <taxon>Ascomycota</taxon>
        <taxon>Pezizomycotina</taxon>
        <taxon>Leotiomycetes</taxon>
        <taxon>Helotiales</taxon>
        <taxon>Ploettnerulaceae</taxon>
        <taxon>Rhynchosporium</taxon>
    </lineage>
</organism>
<name>A0A1E1K7B3_9HELO</name>
<dbReference type="AlphaFoldDB" id="A0A1E1K7B3"/>
<evidence type="ECO:0000313" key="2">
    <source>
        <dbReference type="Proteomes" id="UP000178912"/>
    </source>
</evidence>
<dbReference type="SUPFAM" id="SSF53335">
    <property type="entry name" value="S-adenosyl-L-methionine-dependent methyltransferases"/>
    <property type="match status" value="1"/>
</dbReference>
<accession>A0A1E1K7B3</accession>
<dbReference type="InterPro" id="IPR029063">
    <property type="entry name" value="SAM-dependent_MTases_sf"/>
</dbReference>
<sequence>MASSTLSSDPSSGPASNLPAYFNKLSKTYALETGNATLNLFATLVSHLDPITPNSIIHDNASGPGTATSVILANLPHGSECPKFIATDMVPAMIDAFRSSIPPHPKHTTKPAAKS</sequence>
<dbReference type="EMBL" id="FJUX01000017">
    <property type="protein sequence ID" value="CZS93975.1"/>
    <property type="molecule type" value="Genomic_DNA"/>
</dbReference>
<protein>
    <submittedName>
        <fullName evidence="1">Uncharacterized protein</fullName>
    </submittedName>
</protein>
<keyword evidence="2" id="KW-1185">Reference proteome</keyword>
<reference evidence="2" key="1">
    <citation type="submission" date="2016-03" db="EMBL/GenBank/DDBJ databases">
        <authorList>
            <person name="Guldener U."/>
        </authorList>
    </citation>
    <scope>NUCLEOTIDE SEQUENCE [LARGE SCALE GENOMIC DNA]</scope>
    <source>
        <strain evidence="2">04CH-RAC-A.6.1</strain>
    </source>
</reference>
<dbReference type="OrthoDB" id="2013972at2759"/>
<gene>
    <name evidence="1" type="ORF">RAG0_04014</name>
</gene>